<comment type="subcellular location">
    <subcellularLocation>
        <location evidence="1">Membrane</location>
    </subcellularLocation>
</comment>
<gene>
    <name evidence="5" type="ORF">OI18_13040</name>
</gene>
<feature type="chain" id="PRO_5002151844" description="Bacterial surface antigen (D15) domain-containing protein" evidence="3">
    <location>
        <begin position="23"/>
        <end position="390"/>
    </location>
</feature>
<sequence length="390" mass="44440">MRLFTLCYILLILFSASLPVSTEGQSRNKQFSFRDSLDHAFDLSDWIINANGFIPVPIIVTEPALGGFGLGFVPVFMKKNPPLQSQGRTVPVPPDMTVVAAAYTANKTWFTGIGRTATLDKLRMRYKAFIGYANINLDFYRETAQLGEMKFGFNGRSLPAYFYLAKQLTDARWLTGIQYLFVHTELKMQNEASLPDFVKDKEVKSNIGELGVLGEFDTRDNTFTPNKGLKAHAHINFSENFFGSDYSYQQINGFLYWYVPVWKQKSSGKSLVSGFRFDYQQMLGDPPFYAVPFIDLRGVPMARYQGNTNLIVETEQRWDFQRRWSAVAFGGLAKAFDHFDEFGDATLVYNYGAGFRYLVARKFQLRMGVDVARGPTTWAYYIIFGSSWGR</sequence>
<feature type="signal peptide" evidence="3">
    <location>
        <begin position="1"/>
        <end position="22"/>
    </location>
</feature>
<feature type="domain" description="Bacterial surface antigen (D15)" evidence="4">
    <location>
        <begin position="117"/>
        <end position="270"/>
    </location>
</feature>
<reference evidence="5 6" key="1">
    <citation type="submission" date="2014-11" db="EMBL/GenBank/DDBJ databases">
        <title>Genome sequence of Flavihumibacter solisilvae 3-3.</title>
        <authorList>
            <person name="Zhou G."/>
            <person name="Li M."/>
            <person name="Wang G."/>
        </authorList>
    </citation>
    <scope>NUCLEOTIDE SEQUENCE [LARGE SCALE GENOMIC DNA]</scope>
    <source>
        <strain evidence="5 6">3-3</strain>
    </source>
</reference>
<dbReference type="Proteomes" id="UP000031408">
    <property type="component" value="Unassembled WGS sequence"/>
</dbReference>
<dbReference type="STRING" id="1349421.OI18_13040"/>
<organism evidence="5 6">
    <name type="scientific">Flavihumibacter solisilvae</name>
    <dbReference type="NCBI Taxonomy" id="1349421"/>
    <lineage>
        <taxon>Bacteria</taxon>
        <taxon>Pseudomonadati</taxon>
        <taxon>Bacteroidota</taxon>
        <taxon>Chitinophagia</taxon>
        <taxon>Chitinophagales</taxon>
        <taxon>Chitinophagaceae</taxon>
        <taxon>Flavihumibacter</taxon>
    </lineage>
</organism>
<name>A0A0C1IU36_9BACT</name>
<evidence type="ECO:0000256" key="1">
    <source>
        <dbReference type="ARBA" id="ARBA00004370"/>
    </source>
</evidence>
<keyword evidence="2" id="KW-0472">Membrane</keyword>
<dbReference type="OrthoDB" id="9771071at2"/>
<dbReference type="GO" id="GO:0019867">
    <property type="term" value="C:outer membrane"/>
    <property type="evidence" value="ECO:0007669"/>
    <property type="project" value="InterPro"/>
</dbReference>
<dbReference type="Pfam" id="PF01103">
    <property type="entry name" value="Omp85"/>
    <property type="match status" value="1"/>
</dbReference>
<dbReference type="RefSeq" id="WP_039140434.1">
    <property type="nucleotide sequence ID" value="NZ_JSVC01000015.1"/>
</dbReference>
<dbReference type="EMBL" id="JSVC01000015">
    <property type="protein sequence ID" value="KIC93964.1"/>
    <property type="molecule type" value="Genomic_DNA"/>
</dbReference>
<evidence type="ECO:0000313" key="5">
    <source>
        <dbReference type="EMBL" id="KIC93964.1"/>
    </source>
</evidence>
<proteinExistence type="predicted"/>
<dbReference type="AlphaFoldDB" id="A0A0C1IU36"/>
<comment type="caution">
    <text evidence="5">The sequence shown here is derived from an EMBL/GenBank/DDBJ whole genome shotgun (WGS) entry which is preliminary data.</text>
</comment>
<keyword evidence="6" id="KW-1185">Reference proteome</keyword>
<evidence type="ECO:0000313" key="6">
    <source>
        <dbReference type="Proteomes" id="UP000031408"/>
    </source>
</evidence>
<evidence type="ECO:0000259" key="4">
    <source>
        <dbReference type="Pfam" id="PF01103"/>
    </source>
</evidence>
<keyword evidence="3" id="KW-0732">Signal</keyword>
<accession>A0A0C1IU36</accession>
<dbReference type="InterPro" id="IPR000184">
    <property type="entry name" value="Bac_surfAg_D15"/>
</dbReference>
<evidence type="ECO:0000256" key="3">
    <source>
        <dbReference type="SAM" id="SignalP"/>
    </source>
</evidence>
<dbReference type="Gene3D" id="2.40.160.50">
    <property type="entry name" value="membrane protein fhac: a member of the omp85/tpsb transporter family"/>
    <property type="match status" value="1"/>
</dbReference>
<evidence type="ECO:0000256" key="2">
    <source>
        <dbReference type="ARBA" id="ARBA00023136"/>
    </source>
</evidence>
<protein>
    <recommendedName>
        <fullName evidence="4">Bacterial surface antigen (D15) domain-containing protein</fullName>
    </recommendedName>
</protein>